<evidence type="ECO:0000313" key="2">
    <source>
        <dbReference type="Proteomes" id="UP000572051"/>
    </source>
</evidence>
<proteinExistence type="predicted"/>
<keyword evidence="2" id="KW-1185">Reference proteome</keyword>
<comment type="caution">
    <text evidence="1">The sequence shown here is derived from an EMBL/GenBank/DDBJ whole genome shotgun (WGS) entry which is preliminary data.</text>
</comment>
<dbReference type="EMBL" id="JACCFS010000001">
    <property type="protein sequence ID" value="NYJ32712.1"/>
    <property type="molecule type" value="Genomic_DNA"/>
</dbReference>
<organism evidence="1 2">
    <name type="scientific">Nocardiopsis aegyptia</name>
    <dbReference type="NCBI Taxonomy" id="220378"/>
    <lineage>
        <taxon>Bacteria</taxon>
        <taxon>Bacillati</taxon>
        <taxon>Actinomycetota</taxon>
        <taxon>Actinomycetes</taxon>
        <taxon>Streptosporangiales</taxon>
        <taxon>Nocardiopsidaceae</taxon>
        <taxon>Nocardiopsis</taxon>
    </lineage>
</organism>
<protein>
    <submittedName>
        <fullName evidence="1">Uncharacterized protein</fullName>
    </submittedName>
</protein>
<dbReference type="Proteomes" id="UP000572051">
    <property type="component" value="Unassembled WGS sequence"/>
</dbReference>
<dbReference type="AlphaFoldDB" id="A0A7Z0EIR0"/>
<gene>
    <name evidence="1" type="ORF">HNR10_000593</name>
</gene>
<evidence type="ECO:0000313" key="1">
    <source>
        <dbReference type="EMBL" id="NYJ32712.1"/>
    </source>
</evidence>
<name>A0A7Z0EIR0_9ACTN</name>
<accession>A0A7Z0EIR0</accession>
<reference evidence="1 2" key="1">
    <citation type="submission" date="2020-07" db="EMBL/GenBank/DDBJ databases">
        <title>Sequencing the genomes of 1000 actinobacteria strains.</title>
        <authorList>
            <person name="Klenk H.-P."/>
        </authorList>
    </citation>
    <scope>NUCLEOTIDE SEQUENCE [LARGE SCALE GENOMIC DNA]</scope>
    <source>
        <strain evidence="1 2">DSM 44442</strain>
    </source>
</reference>
<sequence length="45" mass="5070">MAEHTLLFERAAKPLNELSPGSVFCFHTSPDTTIDALRRWARPAD</sequence>